<evidence type="ECO:0000256" key="10">
    <source>
        <dbReference type="ARBA" id="ARBA00023125"/>
    </source>
</evidence>
<dbReference type="Pfam" id="PF06733">
    <property type="entry name" value="DEAD_2"/>
    <property type="match status" value="1"/>
</dbReference>
<evidence type="ECO:0000256" key="8">
    <source>
        <dbReference type="ARBA" id="ARBA00023004"/>
    </source>
</evidence>
<dbReference type="InterPro" id="IPR014013">
    <property type="entry name" value="Helic_SF1/SF2_ATP-bd_DinG/Rad3"/>
</dbReference>
<proteinExistence type="predicted"/>
<keyword evidence="8" id="KW-0408">Iron</keyword>
<dbReference type="SMART" id="SM00491">
    <property type="entry name" value="HELICc2"/>
    <property type="match status" value="1"/>
</dbReference>
<evidence type="ECO:0000259" key="13">
    <source>
        <dbReference type="PROSITE" id="PS51193"/>
    </source>
</evidence>
<keyword evidence="1" id="KW-0004">4Fe-4S</keyword>
<keyword evidence="3" id="KW-0547">Nucleotide-binding</keyword>
<keyword evidence="2" id="KW-0479">Metal-binding</keyword>
<evidence type="ECO:0000256" key="9">
    <source>
        <dbReference type="ARBA" id="ARBA00023014"/>
    </source>
</evidence>
<dbReference type="PANTHER" id="PTHR11472">
    <property type="entry name" value="DNA REPAIR DEAD HELICASE RAD3/XP-D SUBFAMILY MEMBER"/>
    <property type="match status" value="1"/>
</dbReference>
<evidence type="ECO:0000313" key="14">
    <source>
        <dbReference type="EMBL" id="PSN86877.1"/>
    </source>
</evidence>
<dbReference type="GO" id="GO:0051539">
    <property type="term" value="F:4 iron, 4 sulfur cluster binding"/>
    <property type="evidence" value="ECO:0007669"/>
    <property type="project" value="UniProtKB-KW"/>
</dbReference>
<dbReference type="PROSITE" id="PS51193">
    <property type="entry name" value="HELICASE_ATP_BIND_2"/>
    <property type="match status" value="1"/>
</dbReference>
<feature type="domain" description="Helicase ATP-binding" evidence="13">
    <location>
        <begin position="9"/>
        <end position="265"/>
    </location>
</feature>
<dbReference type="GO" id="GO:0003678">
    <property type="term" value="F:DNA helicase activity"/>
    <property type="evidence" value="ECO:0007669"/>
    <property type="project" value="InterPro"/>
</dbReference>
<protein>
    <recommendedName>
        <fullName evidence="13">Helicase ATP-binding domain-containing protein</fullName>
    </recommendedName>
</protein>
<evidence type="ECO:0000256" key="11">
    <source>
        <dbReference type="ARBA" id="ARBA00023204"/>
    </source>
</evidence>
<sequence>MEQTEQLLKEALSTFAYFPTEIQKRILEIIFLTQKRKIFSLIEAANGLGKTTCIAVAAKVLSDHGIKSAIFCSTYSQIARVISEIRKLAEKQKVITIGSRSAFCCADGISQPKAICTISKLRGTCVFGKPTMDHSKWLLTKEEAIEYYASKGVCAYEASWKSIKEADIIVCPQAYLLYEEPWFKISQYLPRSFVFVDECHNLINKGVNCFSFELRFTSKVGIVFERILRSKRIWSKKALLEKFTKICDPFSAFEKEAEEQIIMKNVKYLNALVEDYEKIKLLSNEFYEKLYIRNNICEGFVGIPEDKLSDRFVFFESGIFVSATPGSLEAYEVIVRNRPLFVEILPSPYTKKDLSVLLIDDFTTRYIERKDKDYYEVANRVEKIFAASPGRNIAVYFPSYEYLYKTLDELLMIDPYWRLTNDQTTYILLKDQVRLIFDVQGGKSAEGHEYTGGVDIVLVVGLGLPFPKPFLTKRVNKYRRFYHKNSEIPAYISWSVQKAVQAVGRSVRGPNDRGIGLLMDKRFCRRDVIQTMPKWFRKCIVKRVDFNNALEYVRRFWL</sequence>
<evidence type="ECO:0000256" key="2">
    <source>
        <dbReference type="ARBA" id="ARBA00022723"/>
    </source>
</evidence>
<keyword evidence="6" id="KW-0347">Helicase</keyword>
<dbReference type="InterPro" id="IPR006554">
    <property type="entry name" value="Helicase-like_DEXD_c2"/>
</dbReference>
<dbReference type="GO" id="GO:0006281">
    <property type="term" value="P:DNA repair"/>
    <property type="evidence" value="ECO:0007669"/>
    <property type="project" value="UniProtKB-KW"/>
</dbReference>
<evidence type="ECO:0000256" key="3">
    <source>
        <dbReference type="ARBA" id="ARBA00022741"/>
    </source>
</evidence>
<dbReference type="EMBL" id="NEXD01000001">
    <property type="protein sequence ID" value="PSN86877.1"/>
    <property type="molecule type" value="Genomic_DNA"/>
</dbReference>
<evidence type="ECO:0000256" key="1">
    <source>
        <dbReference type="ARBA" id="ARBA00022485"/>
    </source>
</evidence>
<evidence type="ECO:0000313" key="15">
    <source>
        <dbReference type="Proteomes" id="UP000240569"/>
    </source>
</evidence>
<gene>
    <name evidence="14" type="ORF">B9Q02_00265</name>
</gene>
<dbReference type="GO" id="GO:0005524">
    <property type="term" value="F:ATP binding"/>
    <property type="evidence" value="ECO:0007669"/>
    <property type="project" value="UniProtKB-KW"/>
</dbReference>
<evidence type="ECO:0000256" key="7">
    <source>
        <dbReference type="ARBA" id="ARBA00022840"/>
    </source>
</evidence>
<keyword evidence="10" id="KW-0238">DNA-binding</keyword>
<dbReference type="AlphaFoldDB" id="A0A2R6AKJ1"/>
<comment type="caution">
    <text evidence="14">The sequence shown here is derived from an EMBL/GenBank/DDBJ whole genome shotgun (WGS) entry which is preliminary data.</text>
</comment>
<keyword evidence="11" id="KW-0234">DNA repair</keyword>
<reference evidence="14 15" key="1">
    <citation type="submission" date="2017-04" db="EMBL/GenBank/DDBJ databases">
        <title>Novel microbial lineages endemic to geothermal iron-oxide mats fill important gaps in the evolutionary history of Archaea.</title>
        <authorList>
            <person name="Jay Z.J."/>
            <person name="Beam J.P."/>
            <person name="Dlakic M."/>
            <person name="Rusch D.B."/>
            <person name="Kozubal M.A."/>
            <person name="Inskeep W.P."/>
        </authorList>
    </citation>
    <scope>NUCLEOTIDE SEQUENCE [LARGE SCALE GENOMIC DNA]</scope>
    <source>
        <strain evidence="14">BE_D</strain>
    </source>
</reference>
<dbReference type="SUPFAM" id="SSF52540">
    <property type="entry name" value="P-loop containing nucleoside triphosphate hydrolases"/>
    <property type="match status" value="1"/>
</dbReference>
<evidence type="ECO:0000256" key="4">
    <source>
        <dbReference type="ARBA" id="ARBA00022763"/>
    </source>
</evidence>
<evidence type="ECO:0000256" key="5">
    <source>
        <dbReference type="ARBA" id="ARBA00022801"/>
    </source>
</evidence>
<keyword evidence="12" id="KW-0413">Isomerase</keyword>
<dbReference type="InterPro" id="IPR027417">
    <property type="entry name" value="P-loop_NTPase"/>
</dbReference>
<organism evidence="14 15">
    <name type="scientific">Candidatus Marsarchaeota G1 archaeon BE_D</name>
    <dbReference type="NCBI Taxonomy" id="1978156"/>
    <lineage>
        <taxon>Archaea</taxon>
        <taxon>Candidatus Marsarchaeota</taxon>
        <taxon>Candidatus Marsarchaeota group 1</taxon>
    </lineage>
</organism>
<keyword evidence="4" id="KW-0227">DNA damage</keyword>
<accession>A0A2R6AKJ1</accession>
<dbReference type="Pfam" id="PF13307">
    <property type="entry name" value="Helicase_C_2"/>
    <property type="match status" value="1"/>
</dbReference>
<dbReference type="GO" id="GO:0016818">
    <property type="term" value="F:hydrolase activity, acting on acid anhydrides, in phosphorus-containing anhydrides"/>
    <property type="evidence" value="ECO:0007669"/>
    <property type="project" value="InterPro"/>
</dbReference>
<evidence type="ECO:0000256" key="12">
    <source>
        <dbReference type="ARBA" id="ARBA00023235"/>
    </source>
</evidence>
<dbReference type="Gene3D" id="3.40.50.300">
    <property type="entry name" value="P-loop containing nucleotide triphosphate hydrolases"/>
    <property type="match status" value="2"/>
</dbReference>
<dbReference type="InterPro" id="IPR010614">
    <property type="entry name" value="RAD3-like_helicase_DEAD"/>
</dbReference>
<dbReference type="PANTHER" id="PTHR11472:SF34">
    <property type="entry name" value="REGULATOR OF TELOMERE ELONGATION HELICASE 1"/>
    <property type="match status" value="1"/>
</dbReference>
<dbReference type="InterPro" id="IPR006555">
    <property type="entry name" value="ATP-dep_Helicase_C"/>
</dbReference>
<dbReference type="SMART" id="SM00488">
    <property type="entry name" value="DEXDc2"/>
    <property type="match status" value="1"/>
</dbReference>
<dbReference type="InterPro" id="IPR045028">
    <property type="entry name" value="DinG/Rad3-like"/>
</dbReference>
<dbReference type="GO" id="GO:0046872">
    <property type="term" value="F:metal ion binding"/>
    <property type="evidence" value="ECO:0007669"/>
    <property type="project" value="UniProtKB-KW"/>
</dbReference>
<dbReference type="GO" id="GO:0003677">
    <property type="term" value="F:DNA binding"/>
    <property type="evidence" value="ECO:0007669"/>
    <property type="project" value="UniProtKB-KW"/>
</dbReference>
<name>A0A2R6AKJ1_9ARCH</name>
<dbReference type="Proteomes" id="UP000240569">
    <property type="component" value="Unassembled WGS sequence"/>
</dbReference>
<keyword evidence="7" id="KW-0067">ATP-binding</keyword>
<keyword evidence="5" id="KW-0378">Hydrolase</keyword>
<evidence type="ECO:0000256" key="6">
    <source>
        <dbReference type="ARBA" id="ARBA00022806"/>
    </source>
</evidence>
<keyword evidence="9" id="KW-0411">Iron-sulfur</keyword>